<dbReference type="PANTHER" id="PTHR24320:SF282">
    <property type="entry name" value="WW DOMAIN-CONTAINING OXIDOREDUCTASE"/>
    <property type="match status" value="1"/>
</dbReference>
<dbReference type="Gene3D" id="3.40.50.720">
    <property type="entry name" value="NAD(P)-binding Rossmann-like Domain"/>
    <property type="match status" value="1"/>
</dbReference>
<comment type="caution">
    <text evidence="5">The sequence shown here is derived from an EMBL/GenBank/DDBJ whole genome shotgun (WGS) entry which is preliminary data.</text>
</comment>
<feature type="chain" id="PRO_5034162751" evidence="4">
    <location>
        <begin position="22"/>
        <end position="165"/>
    </location>
</feature>
<evidence type="ECO:0000256" key="4">
    <source>
        <dbReference type="SAM" id="SignalP"/>
    </source>
</evidence>
<dbReference type="SUPFAM" id="SSF51735">
    <property type="entry name" value="NAD(P)-binding Rossmann-fold domains"/>
    <property type="match status" value="1"/>
</dbReference>
<dbReference type="InterPro" id="IPR036291">
    <property type="entry name" value="NAD(P)-bd_dom_sf"/>
</dbReference>
<dbReference type="EMBL" id="JACAZH010000012">
    <property type="protein sequence ID" value="KAF7353580.1"/>
    <property type="molecule type" value="Genomic_DNA"/>
</dbReference>
<evidence type="ECO:0000256" key="3">
    <source>
        <dbReference type="ARBA" id="ARBA00023002"/>
    </source>
</evidence>
<gene>
    <name evidence="5" type="ORF">MSAN_01548300</name>
</gene>
<evidence type="ECO:0000256" key="2">
    <source>
        <dbReference type="ARBA" id="ARBA00022857"/>
    </source>
</evidence>
<dbReference type="AlphaFoldDB" id="A0A8H6Y3Q2"/>
<keyword evidence="2" id="KW-0521">NADP</keyword>
<dbReference type="Proteomes" id="UP000623467">
    <property type="component" value="Unassembled WGS sequence"/>
</dbReference>
<evidence type="ECO:0000313" key="6">
    <source>
        <dbReference type="Proteomes" id="UP000623467"/>
    </source>
</evidence>
<protein>
    <submittedName>
        <fullName evidence="5">NAD(P)-binding protein</fullName>
    </submittedName>
</protein>
<accession>A0A8H6Y3Q2</accession>
<name>A0A8H6Y3Q2_9AGAR</name>
<dbReference type="PANTHER" id="PTHR24320">
    <property type="entry name" value="RETINOL DEHYDROGENASE"/>
    <property type="match status" value="1"/>
</dbReference>
<reference evidence="5" key="1">
    <citation type="submission" date="2020-05" db="EMBL/GenBank/DDBJ databases">
        <title>Mycena genomes resolve the evolution of fungal bioluminescence.</title>
        <authorList>
            <person name="Tsai I.J."/>
        </authorList>
    </citation>
    <scope>NUCLEOTIDE SEQUENCE</scope>
    <source>
        <strain evidence="5">160909Yilan</strain>
    </source>
</reference>
<organism evidence="5 6">
    <name type="scientific">Mycena sanguinolenta</name>
    <dbReference type="NCBI Taxonomy" id="230812"/>
    <lineage>
        <taxon>Eukaryota</taxon>
        <taxon>Fungi</taxon>
        <taxon>Dikarya</taxon>
        <taxon>Basidiomycota</taxon>
        <taxon>Agaricomycotina</taxon>
        <taxon>Agaricomycetes</taxon>
        <taxon>Agaricomycetidae</taxon>
        <taxon>Agaricales</taxon>
        <taxon>Marasmiineae</taxon>
        <taxon>Mycenaceae</taxon>
        <taxon>Mycena</taxon>
    </lineage>
</organism>
<evidence type="ECO:0000256" key="1">
    <source>
        <dbReference type="ARBA" id="ARBA00006484"/>
    </source>
</evidence>
<dbReference type="OrthoDB" id="191139at2759"/>
<keyword evidence="4" id="KW-0732">Signal</keyword>
<comment type="similarity">
    <text evidence="1">Belongs to the short-chain dehydrogenases/reductases (SDR) family.</text>
</comment>
<keyword evidence="6" id="KW-1185">Reference proteome</keyword>
<sequence>MAVSQFLLHLFKGVIMPPTDAVTRDDYDLQFGLNAVGHYYSTRLLIPELLATGSSRIVSVTSHGHTLVDGIKWETLRDGPERRKTKLFDLYNQSKRNCDQLGTKHVSLAQVDSGAFAQYDSTKGALTSLYAATSPQALNANGKYLIPWARVGKAHPPTHDVELGA</sequence>
<keyword evidence="3" id="KW-0560">Oxidoreductase</keyword>
<feature type="signal peptide" evidence="4">
    <location>
        <begin position="1"/>
        <end position="21"/>
    </location>
</feature>
<proteinExistence type="inferred from homology"/>
<dbReference type="GO" id="GO:0016491">
    <property type="term" value="F:oxidoreductase activity"/>
    <property type="evidence" value="ECO:0007669"/>
    <property type="project" value="UniProtKB-KW"/>
</dbReference>
<evidence type="ECO:0000313" key="5">
    <source>
        <dbReference type="EMBL" id="KAF7353580.1"/>
    </source>
</evidence>